<evidence type="ECO:0000313" key="3">
    <source>
        <dbReference type="Proteomes" id="UP000812440"/>
    </source>
</evidence>
<proteinExistence type="predicted"/>
<keyword evidence="1" id="KW-0472">Membrane</keyword>
<keyword evidence="3" id="KW-1185">Reference proteome</keyword>
<organism evidence="2 3">
    <name type="scientific">Hymenochirus boettgeri</name>
    <name type="common">Congo dwarf clawed frog</name>
    <dbReference type="NCBI Taxonomy" id="247094"/>
    <lineage>
        <taxon>Eukaryota</taxon>
        <taxon>Metazoa</taxon>
        <taxon>Chordata</taxon>
        <taxon>Craniata</taxon>
        <taxon>Vertebrata</taxon>
        <taxon>Euteleostomi</taxon>
        <taxon>Amphibia</taxon>
        <taxon>Batrachia</taxon>
        <taxon>Anura</taxon>
        <taxon>Pipoidea</taxon>
        <taxon>Pipidae</taxon>
        <taxon>Pipinae</taxon>
        <taxon>Hymenochirus</taxon>
    </lineage>
</organism>
<name>A0A8T2KKP2_9PIPI</name>
<sequence>MILECLVSQLLPLLSLWNRIYLYVSPTLCNLPLIIFYSKINGPERRMQRGPWSLFKQLCILCDPRKCIWVCKHLSKDQKFCMDIWENILSHLLVVDYNK</sequence>
<gene>
    <name evidence="2" type="ORF">GDO86_001256</name>
</gene>
<dbReference type="AlphaFoldDB" id="A0A8T2KKP2"/>
<protein>
    <submittedName>
        <fullName evidence="2">Uncharacterized protein</fullName>
    </submittedName>
</protein>
<evidence type="ECO:0000313" key="2">
    <source>
        <dbReference type="EMBL" id="KAG8454966.1"/>
    </source>
</evidence>
<dbReference type="EMBL" id="JAACNH010000001">
    <property type="protein sequence ID" value="KAG8454966.1"/>
    <property type="molecule type" value="Genomic_DNA"/>
</dbReference>
<comment type="caution">
    <text evidence="2">The sequence shown here is derived from an EMBL/GenBank/DDBJ whole genome shotgun (WGS) entry which is preliminary data.</text>
</comment>
<accession>A0A8T2KKP2</accession>
<keyword evidence="1" id="KW-0812">Transmembrane</keyword>
<dbReference type="Proteomes" id="UP000812440">
    <property type="component" value="Chromosome 1"/>
</dbReference>
<evidence type="ECO:0000256" key="1">
    <source>
        <dbReference type="SAM" id="Phobius"/>
    </source>
</evidence>
<feature type="transmembrane region" description="Helical" evidence="1">
    <location>
        <begin position="20"/>
        <end position="40"/>
    </location>
</feature>
<keyword evidence="1" id="KW-1133">Transmembrane helix</keyword>
<reference evidence="2" key="1">
    <citation type="thesis" date="2020" institute="ProQuest LLC" country="789 East Eisenhower Parkway, Ann Arbor, MI, USA">
        <title>Comparative Genomics and Chromosome Evolution.</title>
        <authorList>
            <person name="Mudd A.B."/>
        </authorList>
    </citation>
    <scope>NUCLEOTIDE SEQUENCE</scope>
    <source>
        <strain evidence="2">Female2</strain>
        <tissue evidence="2">Blood</tissue>
    </source>
</reference>